<keyword evidence="2" id="KW-1185">Reference proteome</keyword>
<evidence type="ECO:0000256" key="1">
    <source>
        <dbReference type="SAM" id="MobiDB-lite"/>
    </source>
</evidence>
<dbReference type="OMA" id="MHTCVEG"/>
<dbReference type="RefSeq" id="XP_019052625.1">
    <property type="nucleotide sequence ID" value="XM_019197080.1"/>
</dbReference>
<feature type="region of interest" description="Disordered" evidence="1">
    <location>
        <begin position="220"/>
        <end position="250"/>
    </location>
</feature>
<evidence type="ECO:0000313" key="2">
    <source>
        <dbReference type="Proteomes" id="UP000189703"/>
    </source>
</evidence>
<dbReference type="RefSeq" id="XP_010250235.1">
    <property type="nucleotide sequence ID" value="XM_010251933.2"/>
</dbReference>
<accession>A0A1U7ZC22</accession>
<dbReference type="PANTHER" id="PTHR36756:SF1">
    <property type="entry name" value="EXPRESSED PROTEIN"/>
    <property type="match status" value="1"/>
</dbReference>
<dbReference type="PANTHER" id="PTHR36756">
    <property type="entry name" value="EXPRESSED PROTEIN"/>
    <property type="match status" value="1"/>
</dbReference>
<dbReference type="AlphaFoldDB" id="A0A1U7ZC22"/>
<organism evidence="2 3">
    <name type="scientific">Nelumbo nucifera</name>
    <name type="common">Sacred lotus</name>
    <dbReference type="NCBI Taxonomy" id="4432"/>
    <lineage>
        <taxon>Eukaryota</taxon>
        <taxon>Viridiplantae</taxon>
        <taxon>Streptophyta</taxon>
        <taxon>Embryophyta</taxon>
        <taxon>Tracheophyta</taxon>
        <taxon>Spermatophyta</taxon>
        <taxon>Magnoliopsida</taxon>
        <taxon>Proteales</taxon>
        <taxon>Nelumbonaceae</taxon>
        <taxon>Nelumbo</taxon>
    </lineage>
</organism>
<dbReference type="GeneID" id="104592515"/>
<evidence type="ECO:0000313" key="4">
    <source>
        <dbReference type="RefSeq" id="XP_019052625.1"/>
    </source>
</evidence>
<feature type="region of interest" description="Disordered" evidence="1">
    <location>
        <begin position="125"/>
        <end position="154"/>
    </location>
</feature>
<dbReference type="Proteomes" id="UP000189703">
    <property type="component" value="Unplaced"/>
</dbReference>
<reference evidence="3 4" key="1">
    <citation type="submission" date="2025-04" db="UniProtKB">
        <authorList>
            <consortium name="RefSeq"/>
        </authorList>
    </citation>
    <scope>IDENTIFICATION</scope>
</reference>
<dbReference type="KEGG" id="nnu:104592515"/>
<proteinExistence type="predicted"/>
<protein>
    <submittedName>
        <fullName evidence="3 4">Uncharacterized protein LOC104592515</fullName>
    </submittedName>
</protein>
<gene>
    <name evidence="3 4" type="primary">LOC104592515</name>
</gene>
<feature type="region of interest" description="Disordered" evidence="1">
    <location>
        <begin position="27"/>
        <end position="56"/>
    </location>
</feature>
<evidence type="ECO:0000313" key="3">
    <source>
        <dbReference type="RefSeq" id="XP_010250235.1"/>
    </source>
</evidence>
<dbReference type="eggNOG" id="ENOG502S3N7">
    <property type="taxonomic scope" value="Eukaryota"/>
</dbReference>
<feature type="compositionally biased region" description="Basic and acidic residues" evidence="1">
    <location>
        <begin position="27"/>
        <end position="40"/>
    </location>
</feature>
<sequence>MDDVNVHVGRRRQLPLWMQGVVAADQVRKSRNEDEEKSTSELRSVTSQAPELKKKSTTKKLDNVVELCDKEHLKMESNFRRKCEKMERKRKLCQKDVVCESPNHRKGDLQNKRTKRSNIIVPTVQKPASQRKQRGNYEHGNSEDIGTPLPSEEDGELTMEDLMTIAKEHVKAEKEMDHQQSAKMELKSENQLPATLLFRDKSEESLRVNQGSKKSFTHTAIGSTSHLTETRLKDEDGSASESVLDNPHRTGDATADMLDLFLGPLLKKPQDKERKLEFVMEDMPSSREFKSQSKVVGEEAVLLTKKKSSLKDRVAMFLD</sequence>
<dbReference type="OrthoDB" id="1938010at2759"/>
<name>A0A1U7ZC22_NELNU</name>